<dbReference type="AlphaFoldDB" id="G2KLX2"/>
<dbReference type="Proteomes" id="UP000009286">
    <property type="component" value="Chromosome"/>
</dbReference>
<dbReference type="InterPro" id="IPR050177">
    <property type="entry name" value="Lipid_A_modif_metabolic_enz"/>
</dbReference>
<evidence type="ECO:0000313" key="2">
    <source>
        <dbReference type="EMBL" id="AEP09351.1"/>
    </source>
</evidence>
<feature type="domain" description="NAD-dependent epimerase/dehydratase" evidence="1">
    <location>
        <begin position="7"/>
        <end position="229"/>
    </location>
</feature>
<keyword evidence="3" id="KW-1185">Reference proteome</keyword>
<dbReference type="SUPFAM" id="SSF51735">
    <property type="entry name" value="NAD(P)-binding Rossmann-fold domains"/>
    <property type="match status" value="1"/>
</dbReference>
<dbReference type="STRING" id="856793.MICA_1021"/>
<dbReference type="InterPro" id="IPR001509">
    <property type="entry name" value="Epimerase_deHydtase"/>
</dbReference>
<gene>
    <name evidence="2" type="ordered locus">MICA_1021</name>
</gene>
<sequence>MSVKPNVFITGANGLVGRVLVARLSEYCNVHAAVRTIPQIRKEGVQYHLIDFAKDWDDGVLPPDLDIVFHLAQSENFRDFPNQAIDIFKVNIDSTARLLDFAQKTNVKRFVYASSGGVYGAGNHAFHENSPITSHGKLGYYLGSKLCSEVLVENYSPYMLVNIARFFFVYGAEQKRSMLIPRLVDSVKEGRPIQLQGKDGIFINPIHVSDAVRALEKMTGLNESATFNIAGSEIVSLREIADLVGAMINKTPVYQMVDGESQNIIANIELMKSDLCIPSVSLSNGLKDII</sequence>
<evidence type="ECO:0000313" key="3">
    <source>
        <dbReference type="Proteomes" id="UP000009286"/>
    </source>
</evidence>
<dbReference type="InterPro" id="IPR036291">
    <property type="entry name" value="NAD(P)-bd_dom_sf"/>
</dbReference>
<protein>
    <submittedName>
        <fullName evidence="2">NAD dependent epimerase/dehydratase family protein</fullName>
    </submittedName>
</protein>
<dbReference type="eggNOG" id="COG0451">
    <property type="taxonomic scope" value="Bacteria"/>
</dbReference>
<name>G2KLX2_MICAA</name>
<dbReference type="PANTHER" id="PTHR43245">
    <property type="entry name" value="BIFUNCTIONAL POLYMYXIN RESISTANCE PROTEIN ARNA"/>
    <property type="match status" value="1"/>
</dbReference>
<dbReference type="HOGENOM" id="CLU_007383_1_7_5"/>
<dbReference type="CDD" id="cd08946">
    <property type="entry name" value="SDR_e"/>
    <property type="match status" value="1"/>
</dbReference>
<dbReference type="KEGG" id="mai:MICA_1021"/>
<dbReference type="EMBL" id="CP002382">
    <property type="protein sequence ID" value="AEP09351.1"/>
    <property type="molecule type" value="Genomic_DNA"/>
</dbReference>
<evidence type="ECO:0000259" key="1">
    <source>
        <dbReference type="Pfam" id="PF01370"/>
    </source>
</evidence>
<proteinExistence type="predicted"/>
<reference evidence="2 3" key="1">
    <citation type="journal article" date="2011" name="BMC Genomics">
        <title>Genomic insights into an obligate epibiotic bacterial predator: Micavibrio aeruginosavorus ARL-13.</title>
        <authorList>
            <person name="Wang Z."/>
            <person name="Kadouri D."/>
            <person name="Wu M."/>
        </authorList>
    </citation>
    <scope>NUCLEOTIDE SEQUENCE [LARGE SCALE GENOMIC DNA]</scope>
    <source>
        <strain evidence="2 3">ARL-13</strain>
    </source>
</reference>
<dbReference type="OrthoDB" id="7305551at2"/>
<accession>G2KLX2</accession>
<dbReference type="Gene3D" id="3.40.50.720">
    <property type="entry name" value="NAD(P)-binding Rossmann-like Domain"/>
    <property type="match status" value="1"/>
</dbReference>
<dbReference type="RefSeq" id="WP_014102574.1">
    <property type="nucleotide sequence ID" value="NC_016026.1"/>
</dbReference>
<organism evidence="2 3">
    <name type="scientific">Micavibrio aeruginosavorus (strain ARL-13)</name>
    <dbReference type="NCBI Taxonomy" id="856793"/>
    <lineage>
        <taxon>Bacteria</taxon>
        <taxon>Pseudomonadati</taxon>
        <taxon>Bdellovibrionota</taxon>
        <taxon>Bdellovibrionia</taxon>
        <taxon>Bdellovibrionales</taxon>
        <taxon>Pseudobdellovibrionaceae</taxon>
        <taxon>Micavibrio</taxon>
    </lineage>
</organism>
<dbReference type="Pfam" id="PF01370">
    <property type="entry name" value="Epimerase"/>
    <property type="match status" value="1"/>
</dbReference>